<dbReference type="AlphaFoldDB" id="X0Y3F4"/>
<name>X0Y3F4_9ZZZZ</name>
<accession>X0Y3F4</accession>
<sequence length="39" mass="4552">YPVKILLDIMDKQVIELVHGLRTYKGFQKRGEADETISF</sequence>
<gene>
    <name evidence="1" type="ORF">S01H1_75565</name>
</gene>
<comment type="caution">
    <text evidence="1">The sequence shown here is derived from an EMBL/GenBank/DDBJ whole genome shotgun (WGS) entry which is preliminary data.</text>
</comment>
<dbReference type="EMBL" id="BARS01050645">
    <property type="protein sequence ID" value="GAG50255.1"/>
    <property type="molecule type" value="Genomic_DNA"/>
</dbReference>
<feature type="non-terminal residue" evidence="1">
    <location>
        <position position="1"/>
    </location>
</feature>
<evidence type="ECO:0000313" key="1">
    <source>
        <dbReference type="EMBL" id="GAG50255.1"/>
    </source>
</evidence>
<protein>
    <submittedName>
        <fullName evidence="1">Uncharacterized protein</fullName>
    </submittedName>
</protein>
<proteinExistence type="predicted"/>
<organism evidence="1">
    <name type="scientific">marine sediment metagenome</name>
    <dbReference type="NCBI Taxonomy" id="412755"/>
    <lineage>
        <taxon>unclassified sequences</taxon>
        <taxon>metagenomes</taxon>
        <taxon>ecological metagenomes</taxon>
    </lineage>
</organism>
<reference evidence="1" key="1">
    <citation type="journal article" date="2014" name="Front. Microbiol.">
        <title>High frequency of phylogenetically diverse reductive dehalogenase-homologous genes in deep subseafloor sedimentary metagenomes.</title>
        <authorList>
            <person name="Kawai M."/>
            <person name="Futagami T."/>
            <person name="Toyoda A."/>
            <person name="Takaki Y."/>
            <person name="Nishi S."/>
            <person name="Hori S."/>
            <person name="Arai W."/>
            <person name="Tsubouchi T."/>
            <person name="Morono Y."/>
            <person name="Uchiyama I."/>
            <person name="Ito T."/>
            <person name="Fujiyama A."/>
            <person name="Inagaki F."/>
            <person name="Takami H."/>
        </authorList>
    </citation>
    <scope>NUCLEOTIDE SEQUENCE</scope>
    <source>
        <strain evidence="1">Expedition CK06-06</strain>
    </source>
</reference>